<reference evidence="3 4" key="1">
    <citation type="submission" date="2016-08" db="EMBL/GenBank/DDBJ databases">
        <title>New Insights into Marine Group III Euryarchaeota, from dark to light.</title>
        <authorList>
            <person name="Haro-Moreno J.M."/>
            <person name="Rodriguez-Valera F."/>
            <person name="Lopez-Garcia P."/>
            <person name="Moreira D."/>
            <person name="Martin-Cuadrado A.B."/>
        </authorList>
    </citation>
    <scope>NUCLEOTIDE SEQUENCE [LARGE SCALE GENOMIC DNA]</scope>
    <source>
        <strain evidence="3">CG-Epi1</strain>
    </source>
</reference>
<comment type="caution">
    <text evidence="3">The sequence shown here is derived from an EMBL/GenBank/DDBJ whole genome shotgun (WGS) entry which is preliminary data.</text>
</comment>
<dbReference type="GO" id="GO:0071949">
    <property type="term" value="F:FAD binding"/>
    <property type="evidence" value="ECO:0007669"/>
    <property type="project" value="InterPro"/>
</dbReference>
<evidence type="ECO:0000313" key="4">
    <source>
        <dbReference type="Proteomes" id="UP000183080"/>
    </source>
</evidence>
<dbReference type="InterPro" id="IPR054715">
    <property type="entry name" value="GGR_cat"/>
</dbReference>
<dbReference type="STRING" id="1888995.BD935_00940"/>
<dbReference type="NCBIfam" id="TIGR02032">
    <property type="entry name" value="GG-red-SF"/>
    <property type="match status" value="1"/>
</dbReference>
<dbReference type="InterPro" id="IPR050407">
    <property type="entry name" value="Geranylgeranyl_reductase"/>
</dbReference>
<name>A0A1J5THM7_9ARCH</name>
<dbReference type="InterPro" id="IPR002938">
    <property type="entry name" value="FAD-bd"/>
</dbReference>
<dbReference type="Proteomes" id="UP000183080">
    <property type="component" value="Unassembled WGS sequence"/>
</dbReference>
<protein>
    <submittedName>
        <fullName evidence="3">Uncharacterized protein</fullName>
    </submittedName>
</protein>
<feature type="domain" description="Digeranylgeranylglycerophospholipid reductase catalytic" evidence="2">
    <location>
        <begin position="225"/>
        <end position="294"/>
    </location>
</feature>
<sequence length="441" mass="50148">MPNKTDIFWERNIETKKVPNDEVNFDIIIVGGGPAGSATACYAANEGFKVLLLEKEEFPRDKVCGDAVGGKALKHLEELNMLKSLEKSPHFIFDSVIFSNTKEEKVKVEIKDSEATGYVYPRINFDWIIFNEAKNRVEKNGGFVIQKFRVNNLIIDNEDNNRIIGVKGKNGANEKEFYAPITIGAGGVNCPVAKTIISEINGEEFIKKEHWSTSFREYWKGVDGVDYEKGAIEFHYVDGVIPGYFWIFPVGDNTCNVGLGITLKDFKNKEMKLKELQKYIIDEKFASRFKNAKLVKDSGKAWQLPLGSPRKDKVKLRRMFGNGCLLVGDSGSLVDPFTGEGIGNALLSAKIAVKHFKENRNNFNLECGENYQKEIWEILGKELTNSFKIQNYTRKKWLINWFIGKAQRKPELQKILSESLTSKEAQRQLTSPWILFKNLVF</sequence>
<feature type="domain" description="FAD-binding" evidence="1">
    <location>
        <begin position="26"/>
        <end position="217"/>
    </location>
</feature>
<evidence type="ECO:0000259" key="2">
    <source>
        <dbReference type="Pfam" id="PF22578"/>
    </source>
</evidence>
<dbReference type="AlphaFoldDB" id="A0A1J5THM7"/>
<dbReference type="InterPro" id="IPR036188">
    <property type="entry name" value="FAD/NAD-bd_sf"/>
</dbReference>
<gene>
    <name evidence="3" type="ORF">BD935_00940</name>
</gene>
<dbReference type="PANTHER" id="PTHR42685">
    <property type="entry name" value="GERANYLGERANYL DIPHOSPHATE REDUCTASE"/>
    <property type="match status" value="1"/>
</dbReference>
<dbReference type="PANTHER" id="PTHR42685:SF22">
    <property type="entry name" value="CONDITIONED MEDIUM FACTOR RECEPTOR 1"/>
    <property type="match status" value="1"/>
</dbReference>
<dbReference type="PRINTS" id="PR00420">
    <property type="entry name" value="RNGMNOXGNASE"/>
</dbReference>
<dbReference type="Pfam" id="PF01494">
    <property type="entry name" value="FAD_binding_3"/>
    <property type="match status" value="1"/>
</dbReference>
<organism evidence="3 4">
    <name type="scientific">Marine Group III euryarchaeote CG-Epi1</name>
    <dbReference type="NCBI Taxonomy" id="1888995"/>
    <lineage>
        <taxon>Archaea</taxon>
        <taxon>Methanobacteriati</taxon>
        <taxon>Thermoplasmatota</taxon>
        <taxon>Thermoplasmata</taxon>
        <taxon>Candidatus Thermoprofundales</taxon>
    </lineage>
</organism>
<dbReference type="InterPro" id="IPR011777">
    <property type="entry name" value="Geranylgeranyl_Rdtase_fam"/>
</dbReference>
<evidence type="ECO:0000259" key="1">
    <source>
        <dbReference type="Pfam" id="PF01494"/>
    </source>
</evidence>
<evidence type="ECO:0000313" key="3">
    <source>
        <dbReference type="EMBL" id="OIR20481.1"/>
    </source>
</evidence>
<accession>A0A1J5THM7</accession>
<proteinExistence type="predicted"/>
<dbReference type="Gene3D" id="3.50.50.60">
    <property type="entry name" value="FAD/NAD(P)-binding domain"/>
    <property type="match status" value="1"/>
</dbReference>
<dbReference type="Pfam" id="PF22578">
    <property type="entry name" value="GGR_cat"/>
    <property type="match status" value="1"/>
</dbReference>
<dbReference type="GO" id="GO:0016628">
    <property type="term" value="F:oxidoreductase activity, acting on the CH-CH group of donors, NAD or NADP as acceptor"/>
    <property type="evidence" value="ECO:0007669"/>
    <property type="project" value="InterPro"/>
</dbReference>
<dbReference type="SUPFAM" id="SSF51905">
    <property type="entry name" value="FAD/NAD(P)-binding domain"/>
    <property type="match status" value="1"/>
</dbReference>
<dbReference type="EMBL" id="MIZA01000012">
    <property type="protein sequence ID" value="OIR20481.1"/>
    <property type="molecule type" value="Genomic_DNA"/>
</dbReference>